<evidence type="ECO:0000256" key="1">
    <source>
        <dbReference type="SAM" id="SignalP"/>
    </source>
</evidence>
<protein>
    <submittedName>
        <fullName evidence="2">Uncharacterized protein</fullName>
    </submittedName>
</protein>
<proteinExistence type="predicted"/>
<feature type="non-terminal residue" evidence="2">
    <location>
        <position position="1"/>
    </location>
</feature>
<organism evidence="2 3">
    <name type="scientific">Mesorhabditis spiculigera</name>
    <dbReference type="NCBI Taxonomy" id="96644"/>
    <lineage>
        <taxon>Eukaryota</taxon>
        <taxon>Metazoa</taxon>
        <taxon>Ecdysozoa</taxon>
        <taxon>Nematoda</taxon>
        <taxon>Chromadorea</taxon>
        <taxon>Rhabditida</taxon>
        <taxon>Rhabditina</taxon>
        <taxon>Rhabditomorpha</taxon>
        <taxon>Rhabditoidea</taxon>
        <taxon>Rhabditidae</taxon>
        <taxon>Mesorhabditinae</taxon>
        <taxon>Mesorhabditis</taxon>
    </lineage>
</organism>
<comment type="caution">
    <text evidence="2">The sequence shown here is derived from an EMBL/GenBank/DDBJ whole genome shotgun (WGS) entry which is preliminary data.</text>
</comment>
<dbReference type="AlphaFoldDB" id="A0AA36D5B7"/>
<feature type="signal peptide" evidence="1">
    <location>
        <begin position="1"/>
        <end position="16"/>
    </location>
</feature>
<feature type="chain" id="PRO_5041342161" evidence="1">
    <location>
        <begin position="17"/>
        <end position="262"/>
    </location>
</feature>
<evidence type="ECO:0000313" key="2">
    <source>
        <dbReference type="EMBL" id="CAJ0581160.1"/>
    </source>
</evidence>
<sequence length="262" mass="28860">MRCLIVSCILISWALADDVTSAAPAAASGAPECHAAVPCLDTCTSGIPCTGAMLQKGMAGIEKAHEKKMMEDDVYEFFKNMTESDLDCAATIINNYCKTGEHATDRQSFVTLIKELCPSSNLSDYVNSFYQTQVDKVNRIKEQNAQCGELLIGWEKSVYKVFDLTSGDKPDMTAVFTQSMQNCVDFITQAEENRDTCEPLWIQEFPNVVAYYQANHDIIIAMVKPMCESGVKNSAKIPELINKAMQMFMCKKGAPPATTPAN</sequence>
<evidence type="ECO:0000313" key="3">
    <source>
        <dbReference type="Proteomes" id="UP001177023"/>
    </source>
</evidence>
<dbReference type="EMBL" id="CATQJA010002662">
    <property type="protein sequence ID" value="CAJ0581160.1"/>
    <property type="molecule type" value="Genomic_DNA"/>
</dbReference>
<gene>
    <name evidence="2" type="ORF">MSPICULIGERA_LOCUS19327</name>
</gene>
<accession>A0AA36D5B7</accession>
<reference evidence="2" key="1">
    <citation type="submission" date="2023-06" db="EMBL/GenBank/DDBJ databases">
        <authorList>
            <person name="Delattre M."/>
        </authorList>
    </citation>
    <scope>NUCLEOTIDE SEQUENCE</scope>
    <source>
        <strain evidence="2">AF72</strain>
    </source>
</reference>
<keyword evidence="1" id="KW-0732">Signal</keyword>
<keyword evidence="3" id="KW-1185">Reference proteome</keyword>
<name>A0AA36D5B7_9BILA</name>
<dbReference type="Proteomes" id="UP001177023">
    <property type="component" value="Unassembled WGS sequence"/>
</dbReference>